<keyword evidence="1" id="KW-0863">Zinc-finger</keyword>
<dbReference type="PROSITE" id="PS00028">
    <property type="entry name" value="ZINC_FINGER_C2H2_1"/>
    <property type="match status" value="1"/>
</dbReference>
<feature type="region of interest" description="Disordered" evidence="2">
    <location>
        <begin position="133"/>
        <end position="160"/>
    </location>
</feature>
<evidence type="ECO:0000259" key="3">
    <source>
        <dbReference type="PROSITE" id="PS50157"/>
    </source>
</evidence>
<sequence length="237" mass="26919">MTDFAAAAGYCSCCCLSCVCCCASTGSPQDHLLTCGDADVHWFIPMPFDACLYSDADHRVLLDSLAAISRHTTDNVSFAHHTISADAYLRDLLSAPDDETRIHQQQDHPTHSMDQFQLDMSPESTPEMVYTIPPQQQQQQQQQQPQQAHTPARSESPTPVFIEKPCTKRTQRTRMFQCSHCTATFWRKQDAQRHEVTHDSAKAFKCPNRCGKSFARRDALGRHLKSLKCNWKYGKRR</sequence>
<evidence type="ECO:0000313" key="5">
    <source>
        <dbReference type="Proteomes" id="UP000320333"/>
    </source>
</evidence>
<keyword evidence="5" id="KW-1185">Reference proteome</keyword>
<dbReference type="AlphaFoldDB" id="A0A507FBG5"/>
<keyword evidence="1" id="KW-0479">Metal-binding</keyword>
<feature type="compositionally biased region" description="Low complexity" evidence="2">
    <location>
        <begin position="133"/>
        <end position="147"/>
    </location>
</feature>
<name>A0A507FBG5_9FUNG</name>
<dbReference type="InterPro" id="IPR036236">
    <property type="entry name" value="Znf_C2H2_sf"/>
</dbReference>
<dbReference type="SUPFAM" id="SSF57667">
    <property type="entry name" value="beta-beta-alpha zinc fingers"/>
    <property type="match status" value="1"/>
</dbReference>
<dbReference type="InterPro" id="IPR013087">
    <property type="entry name" value="Znf_C2H2_type"/>
</dbReference>
<organism evidence="4 5">
    <name type="scientific">Chytriomyces confervae</name>
    <dbReference type="NCBI Taxonomy" id="246404"/>
    <lineage>
        <taxon>Eukaryota</taxon>
        <taxon>Fungi</taxon>
        <taxon>Fungi incertae sedis</taxon>
        <taxon>Chytridiomycota</taxon>
        <taxon>Chytridiomycota incertae sedis</taxon>
        <taxon>Chytridiomycetes</taxon>
        <taxon>Chytridiales</taxon>
        <taxon>Chytriomycetaceae</taxon>
        <taxon>Chytriomyces</taxon>
    </lineage>
</organism>
<dbReference type="EMBL" id="QEAP01000214">
    <property type="protein sequence ID" value="TPX72608.1"/>
    <property type="molecule type" value="Genomic_DNA"/>
</dbReference>
<evidence type="ECO:0000256" key="2">
    <source>
        <dbReference type="SAM" id="MobiDB-lite"/>
    </source>
</evidence>
<evidence type="ECO:0000313" key="4">
    <source>
        <dbReference type="EMBL" id="TPX72608.1"/>
    </source>
</evidence>
<keyword evidence="1" id="KW-0862">Zinc</keyword>
<dbReference type="PROSITE" id="PS50157">
    <property type="entry name" value="ZINC_FINGER_C2H2_2"/>
    <property type="match status" value="2"/>
</dbReference>
<gene>
    <name evidence="4" type="ORF">CcCBS67573_g05707</name>
</gene>
<dbReference type="Proteomes" id="UP000320333">
    <property type="component" value="Unassembled WGS sequence"/>
</dbReference>
<dbReference type="STRING" id="246404.A0A507FBG5"/>
<evidence type="ECO:0000256" key="1">
    <source>
        <dbReference type="PROSITE-ProRule" id="PRU00042"/>
    </source>
</evidence>
<dbReference type="GO" id="GO:0008270">
    <property type="term" value="F:zinc ion binding"/>
    <property type="evidence" value="ECO:0007669"/>
    <property type="project" value="UniProtKB-KW"/>
</dbReference>
<reference evidence="4 5" key="1">
    <citation type="journal article" date="2019" name="Sci. Rep.">
        <title>Comparative genomics of chytrid fungi reveal insights into the obligate biotrophic and pathogenic lifestyle of Synchytrium endobioticum.</title>
        <authorList>
            <person name="van de Vossenberg B.T.L.H."/>
            <person name="Warris S."/>
            <person name="Nguyen H.D.T."/>
            <person name="van Gent-Pelzer M.P.E."/>
            <person name="Joly D.L."/>
            <person name="van de Geest H.C."/>
            <person name="Bonants P.J.M."/>
            <person name="Smith D.S."/>
            <person name="Levesque C.A."/>
            <person name="van der Lee T.A.J."/>
        </authorList>
    </citation>
    <scope>NUCLEOTIDE SEQUENCE [LARGE SCALE GENOMIC DNA]</scope>
    <source>
        <strain evidence="4 5">CBS 675.73</strain>
    </source>
</reference>
<dbReference type="OrthoDB" id="8117402at2759"/>
<feature type="domain" description="C2H2-type" evidence="3">
    <location>
        <begin position="176"/>
        <end position="203"/>
    </location>
</feature>
<dbReference type="Gene3D" id="3.30.160.60">
    <property type="entry name" value="Classic Zinc Finger"/>
    <property type="match status" value="1"/>
</dbReference>
<feature type="domain" description="C2H2-type" evidence="3">
    <location>
        <begin position="204"/>
        <end position="233"/>
    </location>
</feature>
<protein>
    <recommendedName>
        <fullName evidence="3">C2H2-type domain-containing protein</fullName>
    </recommendedName>
</protein>
<proteinExistence type="predicted"/>
<comment type="caution">
    <text evidence="4">The sequence shown here is derived from an EMBL/GenBank/DDBJ whole genome shotgun (WGS) entry which is preliminary data.</text>
</comment>
<accession>A0A507FBG5</accession>